<dbReference type="SMART" id="SM01092">
    <property type="entry name" value="CO_deh_flav_C"/>
    <property type="match status" value="1"/>
</dbReference>
<dbReference type="SUPFAM" id="SSF55447">
    <property type="entry name" value="CO dehydrogenase flavoprotein C-terminal domain-like"/>
    <property type="match status" value="1"/>
</dbReference>
<dbReference type="PROSITE" id="PS51387">
    <property type="entry name" value="FAD_PCMH"/>
    <property type="match status" value="1"/>
</dbReference>
<evidence type="ECO:0000256" key="1">
    <source>
        <dbReference type="ARBA" id="ARBA00022630"/>
    </source>
</evidence>
<dbReference type="PANTHER" id="PTHR42659">
    <property type="entry name" value="XANTHINE DEHYDROGENASE SUBUNIT C-RELATED"/>
    <property type="match status" value="1"/>
</dbReference>
<evidence type="ECO:0000256" key="3">
    <source>
        <dbReference type="ARBA" id="ARBA00023002"/>
    </source>
</evidence>
<proteinExistence type="predicted"/>
<dbReference type="InterPro" id="IPR016169">
    <property type="entry name" value="FAD-bd_PCMH_sub2"/>
</dbReference>
<dbReference type="EMBL" id="UIGB01000001">
    <property type="protein sequence ID" value="SUU85643.1"/>
    <property type="molecule type" value="Genomic_DNA"/>
</dbReference>
<dbReference type="OrthoDB" id="9814706at2"/>
<dbReference type="Gene3D" id="3.30.390.50">
    <property type="entry name" value="CO dehydrogenase flavoprotein, C-terminal domain"/>
    <property type="match status" value="1"/>
</dbReference>
<dbReference type="InterPro" id="IPR005107">
    <property type="entry name" value="CO_DH_flav_C"/>
</dbReference>
<dbReference type="InterPro" id="IPR036683">
    <property type="entry name" value="CO_DH_flav_C_dom_sf"/>
</dbReference>
<dbReference type="GO" id="GO:0071949">
    <property type="term" value="F:FAD binding"/>
    <property type="evidence" value="ECO:0007669"/>
    <property type="project" value="InterPro"/>
</dbReference>
<dbReference type="InterPro" id="IPR016167">
    <property type="entry name" value="FAD-bd_PCMH_sub1"/>
</dbReference>
<dbReference type="GO" id="GO:0043885">
    <property type="term" value="F:anaerobic carbon-monoxide dehydrogenase activity"/>
    <property type="evidence" value="ECO:0007669"/>
    <property type="project" value="UniProtKB-EC"/>
</dbReference>
<organism evidence="5 6">
    <name type="scientific">Afipia felis</name>
    <name type="common">Cat scratch disease bacillus</name>
    <dbReference type="NCBI Taxonomy" id="1035"/>
    <lineage>
        <taxon>Bacteria</taxon>
        <taxon>Pseudomonadati</taxon>
        <taxon>Pseudomonadota</taxon>
        <taxon>Alphaproteobacteria</taxon>
        <taxon>Hyphomicrobiales</taxon>
        <taxon>Nitrobacteraceae</taxon>
        <taxon>Afipia</taxon>
    </lineage>
</organism>
<dbReference type="InterPro" id="IPR016166">
    <property type="entry name" value="FAD-bd_PCMH"/>
</dbReference>
<evidence type="ECO:0000313" key="6">
    <source>
        <dbReference type="Proteomes" id="UP000254343"/>
    </source>
</evidence>
<accession>A0A380WB48</accession>
<dbReference type="SUPFAM" id="SSF56176">
    <property type="entry name" value="FAD-binding/transporter-associated domain-like"/>
    <property type="match status" value="1"/>
</dbReference>
<dbReference type="InterPro" id="IPR051312">
    <property type="entry name" value="Diverse_Substr_Oxidored"/>
</dbReference>
<dbReference type="InterPro" id="IPR036318">
    <property type="entry name" value="FAD-bd_PCMH-like_sf"/>
</dbReference>
<dbReference type="Pfam" id="PF00941">
    <property type="entry name" value="FAD_binding_5"/>
    <property type="match status" value="1"/>
</dbReference>
<feature type="domain" description="FAD-binding PCMH-type" evidence="4">
    <location>
        <begin position="1"/>
        <end position="183"/>
    </location>
</feature>
<evidence type="ECO:0000259" key="4">
    <source>
        <dbReference type="PROSITE" id="PS51387"/>
    </source>
</evidence>
<dbReference type="Pfam" id="PF03450">
    <property type="entry name" value="CO_deh_flav_C"/>
    <property type="match status" value="1"/>
</dbReference>
<dbReference type="PANTHER" id="PTHR42659:SF2">
    <property type="entry name" value="XANTHINE DEHYDROGENASE SUBUNIT C-RELATED"/>
    <property type="match status" value="1"/>
</dbReference>
<evidence type="ECO:0000313" key="5">
    <source>
        <dbReference type="EMBL" id="SUU85643.1"/>
    </source>
</evidence>
<dbReference type="Gene3D" id="3.30.43.10">
    <property type="entry name" value="Uridine Diphospho-n-acetylenolpyruvylglucosamine Reductase, domain 2"/>
    <property type="match status" value="1"/>
</dbReference>
<dbReference type="InterPro" id="IPR002346">
    <property type="entry name" value="Mopterin_DH_FAD-bd"/>
</dbReference>
<sequence length="306" mass="32589">MLSCDRYITPESLDEALTAAAASAGQFRFVAGATDLLPWAREGRAGDVHVPVMIDIAGVPELKAVKVQGDRLWLGAATPFQRFLDRADLIEVAPGMPDCAIWFADSQIRESATIGGNIVNASPAGDGIPPLLAANAIVELAVLRDGEIRRRRMPLSEFLKGPGLTAAEHDEILLGVECDALRGYGGAFEKVGHRRSLVISVVCLSALVRMDASGRSFQDVRLAIGGVGPTAKRMTTTEERLAGQAVSAELLHEVMAATDVFIQSRSRQEYRKQVTPGFLVRALAKAMKKAGANDNACAIAEEVANG</sequence>
<dbReference type="AlphaFoldDB" id="A0A380WB48"/>
<name>A0A380WB48_AFIFE</name>
<protein>
    <submittedName>
        <fullName evidence="5">Carbon monoxide dehydrogenase medium chain</fullName>
        <ecNumber evidence="5">1.2.7.4</ecNumber>
    </submittedName>
</protein>
<evidence type="ECO:0000256" key="2">
    <source>
        <dbReference type="ARBA" id="ARBA00022827"/>
    </source>
</evidence>
<keyword evidence="1" id="KW-0285">Flavoprotein</keyword>
<reference evidence="5 6" key="1">
    <citation type="submission" date="2018-06" db="EMBL/GenBank/DDBJ databases">
        <authorList>
            <consortium name="Pathogen Informatics"/>
            <person name="Doyle S."/>
        </authorList>
    </citation>
    <scope>NUCLEOTIDE SEQUENCE [LARGE SCALE GENOMIC DNA]</scope>
    <source>
        <strain evidence="5 6">NCTC12722</strain>
    </source>
</reference>
<gene>
    <name evidence="5" type="primary">cutM_2</name>
    <name evidence="5" type="ORF">NCTC12722_02859</name>
</gene>
<keyword evidence="3 5" id="KW-0560">Oxidoreductase</keyword>
<dbReference type="RefSeq" id="WP_002716469.1">
    <property type="nucleotide sequence ID" value="NZ_UFSI01000001.1"/>
</dbReference>
<keyword evidence="2" id="KW-0274">FAD</keyword>
<dbReference type="EC" id="1.2.7.4" evidence="5"/>
<dbReference type="Gene3D" id="3.30.465.10">
    <property type="match status" value="1"/>
</dbReference>
<dbReference type="Proteomes" id="UP000254343">
    <property type="component" value="Unassembled WGS sequence"/>
</dbReference>